<comment type="caution">
    <text evidence="3">The sequence shown here is derived from an EMBL/GenBank/DDBJ whole genome shotgun (WGS) entry which is preliminary data.</text>
</comment>
<sequence length="134" mass="14800">MKSLLGFLVACALSSTAWGQADWRKFDDSAAAANYTDLARVQRDHYGVQTFRAWWLTSYKTAKMHKGARYDDTVALYRVDCLSAGLTLLQITGRDAKGGPVWLGDGGRERIALPDSIGENFLTTVCNHAKDARL</sequence>
<dbReference type="AlphaFoldDB" id="A0A2W5QNP9"/>
<feature type="domain" description="Surface-adhesin protein E-like" evidence="2">
    <location>
        <begin position="23"/>
        <end position="127"/>
    </location>
</feature>
<proteinExistence type="predicted"/>
<organism evidence="3 4">
    <name type="scientific">Variovorax paradoxus</name>
    <dbReference type="NCBI Taxonomy" id="34073"/>
    <lineage>
        <taxon>Bacteria</taxon>
        <taxon>Pseudomonadati</taxon>
        <taxon>Pseudomonadota</taxon>
        <taxon>Betaproteobacteria</taxon>
        <taxon>Burkholderiales</taxon>
        <taxon>Comamonadaceae</taxon>
        <taxon>Variovorax</taxon>
    </lineage>
</organism>
<protein>
    <recommendedName>
        <fullName evidence="2">Surface-adhesin protein E-like domain-containing protein</fullName>
    </recommendedName>
</protein>
<name>A0A2W5QNP9_VARPD</name>
<dbReference type="InterPro" id="IPR031939">
    <property type="entry name" value="Adhesin_E-like"/>
</dbReference>
<keyword evidence="1" id="KW-0732">Signal</keyword>
<feature type="chain" id="PRO_5016045344" description="Surface-adhesin protein E-like domain-containing protein" evidence="1">
    <location>
        <begin position="20"/>
        <end position="134"/>
    </location>
</feature>
<gene>
    <name evidence="3" type="ORF">DI563_02085</name>
</gene>
<feature type="signal peptide" evidence="1">
    <location>
        <begin position="1"/>
        <end position="19"/>
    </location>
</feature>
<evidence type="ECO:0000256" key="1">
    <source>
        <dbReference type="SAM" id="SignalP"/>
    </source>
</evidence>
<reference evidence="3 4" key="1">
    <citation type="submission" date="2017-08" db="EMBL/GenBank/DDBJ databases">
        <title>Infants hospitalized years apart are colonized by the same room-sourced microbial strains.</title>
        <authorList>
            <person name="Brooks B."/>
            <person name="Olm M.R."/>
            <person name="Firek B.A."/>
            <person name="Baker R."/>
            <person name="Thomas B.C."/>
            <person name="Morowitz M.J."/>
            <person name="Banfield J.F."/>
        </authorList>
    </citation>
    <scope>NUCLEOTIDE SEQUENCE [LARGE SCALE GENOMIC DNA]</scope>
    <source>
        <strain evidence="3">S2_005_003_R2_41</strain>
    </source>
</reference>
<dbReference type="Proteomes" id="UP000249135">
    <property type="component" value="Unassembled WGS sequence"/>
</dbReference>
<accession>A0A2W5QNP9</accession>
<dbReference type="Pfam" id="PF16747">
    <property type="entry name" value="Adhesin_E"/>
    <property type="match status" value="1"/>
</dbReference>
<evidence type="ECO:0000259" key="2">
    <source>
        <dbReference type="Pfam" id="PF16747"/>
    </source>
</evidence>
<dbReference type="EMBL" id="QFPP01000007">
    <property type="protein sequence ID" value="PZQ77969.1"/>
    <property type="molecule type" value="Genomic_DNA"/>
</dbReference>
<evidence type="ECO:0000313" key="4">
    <source>
        <dbReference type="Proteomes" id="UP000249135"/>
    </source>
</evidence>
<evidence type="ECO:0000313" key="3">
    <source>
        <dbReference type="EMBL" id="PZQ77969.1"/>
    </source>
</evidence>